<name>A0A4P9VZ41_9FUNG</name>
<reference evidence="2" key="1">
    <citation type="journal article" date="2018" name="Nat. Microbiol.">
        <title>Leveraging single-cell genomics to expand the fungal tree of life.</title>
        <authorList>
            <person name="Ahrendt S.R."/>
            <person name="Quandt C.A."/>
            <person name="Ciobanu D."/>
            <person name="Clum A."/>
            <person name="Salamov A."/>
            <person name="Andreopoulos B."/>
            <person name="Cheng J.F."/>
            <person name="Woyke T."/>
            <person name="Pelin A."/>
            <person name="Henrissat B."/>
            <person name="Reynolds N.K."/>
            <person name="Benny G.L."/>
            <person name="Smith M.E."/>
            <person name="James T.Y."/>
            <person name="Grigoriev I.V."/>
        </authorList>
    </citation>
    <scope>NUCLEOTIDE SEQUENCE [LARGE SCALE GENOMIC DNA]</scope>
</reference>
<accession>A0A4P9VZ41</accession>
<dbReference type="AlphaFoldDB" id="A0A4P9VZ41"/>
<dbReference type="Proteomes" id="UP000269721">
    <property type="component" value="Unassembled WGS sequence"/>
</dbReference>
<gene>
    <name evidence="1" type="ORF">BDK51DRAFT_48880</name>
</gene>
<proteinExistence type="predicted"/>
<sequence>MNTASAEAEPGVLRLRLGVSPAPRPWTCPVLSDSPCEGAGGLRRVDRRPSLRRGQRLRTAPVQLSPVNRLTNSLRLRRCRRPSHPPFWRKRTPIGKITLAFADHPLATIQFSSWSSKAGGVLLLADLDNRVLTPESDDRRGEVKIEPNSGIPIAPRQRQCTSSSSPICLGPAFIATSHPRMHCCSNTAPEFVAFTPVSRSADTAGAPQKAQSHLGKLDWPVLRAGGDASRVLSGPLVRLFIADDPADFTPHRYAVPLILLGRSVLH</sequence>
<organism evidence="1 2">
    <name type="scientific">Blyttiomyces helicus</name>
    <dbReference type="NCBI Taxonomy" id="388810"/>
    <lineage>
        <taxon>Eukaryota</taxon>
        <taxon>Fungi</taxon>
        <taxon>Fungi incertae sedis</taxon>
        <taxon>Chytridiomycota</taxon>
        <taxon>Chytridiomycota incertae sedis</taxon>
        <taxon>Chytridiomycetes</taxon>
        <taxon>Chytridiomycetes incertae sedis</taxon>
        <taxon>Blyttiomyces</taxon>
    </lineage>
</organism>
<protein>
    <submittedName>
        <fullName evidence="1">Uncharacterized protein</fullName>
    </submittedName>
</protein>
<keyword evidence="2" id="KW-1185">Reference proteome</keyword>
<evidence type="ECO:0000313" key="1">
    <source>
        <dbReference type="EMBL" id="RKO84572.1"/>
    </source>
</evidence>
<evidence type="ECO:0000313" key="2">
    <source>
        <dbReference type="Proteomes" id="UP000269721"/>
    </source>
</evidence>
<dbReference type="EMBL" id="KZ999957">
    <property type="protein sequence ID" value="RKO84572.1"/>
    <property type="molecule type" value="Genomic_DNA"/>
</dbReference>